<dbReference type="EMBL" id="JAFLVX010000025">
    <property type="protein sequence ID" value="MBO0477372.1"/>
    <property type="molecule type" value="Genomic_DNA"/>
</dbReference>
<feature type="domain" description="D-alanyl-D-alanine carboxypeptidase-like core" evidence="1">
    <location>
        <begin position="84"/>
        <end position="225"/>
    </location>
</feature>
<sequence>MAKKIFLLVTSLFIVVTVVFYNHQFKPFQGKDKTKETVTTTSSTEKKETVKLPGKVDDWNLVLVNDATEIKEEPKELKALPDGHEVDSRIYTDYLNLTEAAKNEEIDLVIISSYRSVEEQRGVVATEIAQYESQGHTHEEATDLAMKYVTVPGHSEHHTGLALDVLDTTWYNDGHLLEEEFGATKVGKWLAENVCHYGFVIRYEKGKEKITGINYEPWHIRYVGKENAEYMYNNHLALEEYIDQLKK</sequence>
<accession>A0ABS3HUF0</accession>
<proteinExistence type="predicted"/>
<dbReference type="Proteomes" id="UP000664857">
    <property type="component" value="Unassembled WGS sequence"/>
</dbReference>
<name>A0ABS3HUF0_9ENTE</name>
<gene>
    <name evidence="2" type="ORF">DOK76_09825</name>
</gene>
<evidence type="ECO:0000313" key="2">
    <source>
        <dbReference type="EMBL" id="MBO0477372.1"/>
    </source>
</evidence>
<protein>
    <submittedName>
        <fullName evidence="2">M15 family metallopeptidase</fullName>
    </submittedName>
</protein>
<dbReference type="PANTHER" id="PTHR34385">
    <property type="entry name" value="D-ALANYL-D-ALANINE CARBOXYPEPTIDASE"/>
    <property type="match status" value="1"/>
</dbReference>
<comment type="caution">
    <text evidence="2">The sequence shown here is derived from an EMBL/GenBank/DDBJ whole genome shotgun (WGS) entry which is preliminary data.</text>
</comment>
<organism evidence="2 3">
    <name type="scientific">Candidatus Vagococcus giribetii</name>
    <dbReference type="NCBI Taxonomy" id="2230876"/>
    <lineage>
        <taxon>Bacteria</taxon>
        <taxon>Bacillati</taxon>
        <taxon>Bacillota</taxon>
        <taxon>Bacilli</taxon>
        <taxon>Lactobacillales</taxon>
        <taxon>Enterococcaceae</taxon>
        <taxon>Vagococcus</taxon>
    </lineage>
</organism>
<dbReference type="InterPro" id="IPR052179">
    <property type="entry name" value="DD-CPase-like"/>
</dbReference>
<dbReference type="InterPro" id="IPR009045">
    <property type="entry name" value="Zn_M74/Hedgehog-like"/>
</dbReference>
<reference evidence="2 3" key="1">
    <citation type="submission" date="2021-03" db="EMBL/GenBank/DDBJ databases">
        <title>Enterococcal diversity collection.</title>
        <authorList>
            <person name="Gilmore M.S."/>
            <person name="Schwartzman J."/>
            <person name="Van Tyne D."/>
            <person name="Martin M."/>
            <person name="Earl A.M."/>
            <person name="Manson A.L."/>
            <person name="Straub T."/>
            <person name="Salamzade R."/>
            <person name="Saavedra J."/>
            <person name="Lebreton F."/>
            <person name="Prichula J."/>
            <person name="Schaufler K."/>
            <person name="Gaca A."/>
            <person name="Sgardioli B."/>
            <person name="Wagenaar J."/>
            <person name="Strong T."/>
        </authorList>
    </citation>
    <scope>NUCLEOTIDE SEQUENCE [LARGE SCALE GENOMIC DNA]</scope>
    <source>
        <strain evidence="2 3">DIV0080</strain>
    </source>
</reference>
<dbReference type="InterPro" id="IPR003709">
    <property type="entry name" value="VanY-like_core_dom"/>
</dbReference>
<dbReference type="PANTHER" id="PTHR34385:SF1">
    <property type="entry name" value="PEPTIDOGLYCAN L-ALANYL-D-GLUTAMATE ENDOPEPTIDASE CWLK"/>
    <property type="match status" value="1"/>
</dbReference>
<dbReference type="Pfam" id="PF02557">
    <property type="entry name" value="VanY"/>
    <property type="match status" value="1"/>
</dbReference>
<dbReference type="CDD" id="cd14852">
    <property type="entry name" value="LD-carboxypeptidase"/>
    <property type="match status" value="1"/>
</dbReference>
<dbReference type="RefSeq" id="WP_206967278.1">
    <property type="nucleotide sequence ID" value="NZ_JAFLVX010000025.1"/>
</dbReference>
<evidence type="ECO:0000313" key="3">
    <source>
        <dbReference type="Proteomes" id="UP000664857"/>
    </source>
</evidence>
<evidence type="ECO:0000259" key="1">
    <source>
        <dbReference type="Pfam" id="PF02557"/>
    </source>
</evidence>
<dbReference type="SUPFAM" id="SSF55166">
    <property type="entry name" value="Hedgehog/DD-peptidase"/>
    <property type="match status" value="1"/>
</dbReference>
<dbReference type="Gene3D" id="3.30.1380.10">
    <property type="match status" value="1"/>
</dbReference>
<keyword evidence="3" id="KW-1185">Reference proteome</keyword>
<dbReference type="InterPro" id="IPR058193">
    <property type="entry name" value="VanY/YodJ_core_dom"/>
</dbReference>